<reference evidence="12" key="1">
    <citation type="journal article" date="2013" name="Science">
        <title>Comparative analysis of bat genomes provides insight into the evolution of flight and immunity.</title>
        <authorList>
            <person name="Zhang G."/>
            <person name="Cowled C."/>
            <person name="Shi Z."/>
            <person name="Huang Z."/>
            <person name="Bishop-Lilly K.A."/>
            <person name="Fang X."/>
            <person name="Wynne J.W."/>
            <person name="Xiong Z."/>
            <person name="Baker M.L."/>
            <person name="Zhao W."/>
            <person name="Tachedjian M."/>
            <person name="Zhu Y."/>
            <person name="Zhou P."/>
            <person name="Jiang X."/>
            <person name="Ng J."/>
            <person name="Yang L."/>
            <person name="Wu L."/>
            <person name="Xiao J."/>
            <person name="Feng Y."/>
            <person name="Chen Y."/>
            <person name="Sun X."/>
            <person name="Zhang Y."/>
            <person name="Marsh G.A."/>
            <person name="Crameri G."/>
            <person name="Broder C.C."/>
            <person name="Frey K.G."/>
            <person name="Wang L.F."/>
            <person name="Wang J."/>
        </authorList>
    </citation>
    <scope>NUCLEOTIDE SEQUENCE [LARGE SCALE GENOMIC DNA]</scope>
</reference>
<sequence>MLPEASSLWLLRLLRDIQLAQFYRPILEELNVTRPEHFEFVRPEDLDSIGMGRPAQRRLAEALKRHRSGHKPKNWVYKILGGFVPEQETTPSSDSPQSLPEPEGGLKCLIPDGAVCRGELLGSGCFGVVHRGLWTLPSGQSVSVAVKSLRVAPEGAVGTELGDFLREVSVMMNLEHPHLLRLHGLVLGQPLQMVMELAPLGSLHARLTAPAPTPPLPVALLCLFLRQLAGAMVYLGARGLVHRDLATRNLLLASPRMIKVADFGLVRPLGGARGRYVMGGPRPIPYAWCAPESLRQGAFSSASDVWMFGVTLWEMFSGGEEPWSGVPPYLILQRLEKDQARLPRPPLCSRALYALALRCWAPHPADRPSFSYLEELLQEVELSVHGVTHQECQVALRATGGDVVSAIQHLKVDQLFHLSSRSRADCRRILEHYQWDLSAASRYVLAQP</sequence>
<dbReference type="InterPro" id="IPR000719">
    <property type="entry name" value="Prot_kinase_dom"/>
</dbReference>
<keyword evidence="3" id="KW-0808">Transferase</keyword>
<dbReference type="InterPro" id="IPR017441">
    <property type="entry name" value="Protein_kinase_ATP_BS"/>
</dbReference>
<dbReference type="GO" id="GO:0004674">
    <property type="term" value="F:protein serine/threonine kinase activity"/>
    <property type="evidence" value="ECO:0007669"/>
    <property type="project" value="UniProtKB-EC"/>
</dbReference>
<dbReference type="STRING" id="9402.L5JZX3"/>
<dbReference type="InterPro" id="IPR011009">
    <property type="entry name" value="Kinase-like_dom_sf"/>
</dbReference>
<keyword evidence="12" id="KW-1185">Reference proteome</keyword>
<evidence type="ECO:0000313" key="11">
    <source>
        <dbReference type="EMBL" id="ELK03803.1"/>
    </source>
</evidence>
<evidence type="ECO:0000313" key="12">
    <source>
        <dbReference type="Proteomes" id="UP000010552"/>
    </source>
</evidence>
<dbReference type="FunFam" id="1.10.510.10:FF:000619">
    <property type="entry name" value="non-receptor tyrosine-protein kinase TNK1 isoform X1"/>
    <property type="match status" value="1"/>
</dbReference>
<dbReference type="CDD" id="cd14328">
    <property type="entry name" value="UBA_TNK1"/>
    <property type="match status" value="1"/>
</dbReference>
<evidence type="ECO:0000259" key="10">
    <source>
        <dbReference type="PROSITE" id="PS50011"/>
    </source>
</evidence>
<evidence type="ECO:0000256" key="3">
    <source>
        <dbReference type="ARBA" id="ARBA00022679"/>
    </source>
</evidence>
<accession>L5JZX3</accession>
<evidence type="ECO:0000256" key="8">
    <source>
        <dbReference type="ARBA" id="ARBA00047899"/>
    </source>
</evidence>
<dbReference type="Pfam" id="PF07714">
    <property type="entry name" value="PK_Tyr_Ser-Thr"/>
    <property type="match status" value="1"/>
</dbReference>
<dbReference type="AlphaFoldDB" id="L5JZX3"/>
<feature type="domain" description="Protein kinase" evidence="10">
    <location>
        <begin position="115"/>
        <end position="377"/>
    </location>
</feature>
<dbReference type="Proteomes" id="UP000010552">
    <property type="component" value="Unassembled WGS sequence"/>
</dbReference>
<dbReference type="SUPFAM" id="SSF56112">
    <property type="entry name" value="Protein kinase-like (PK-like)"/>
    <property type="match status" value="1"/>
</dbReference>
<dbReference type="InParanoid" id="L5JZX3"/>
<proteinExistence type="predicted"/>
<dbReference type="FunCoup" id="L5JZX3">
    <property type="interactions" value="20"/>
</dbReference>
<dbReference type="Pfam" id="PF22931">
    <property type="entry name" value="SAM_TNK"/>
    <property type="match status" value="1"/>
</dbReference>
<dbReference type="PROSITE" id="PS50011">
    <property type="entry name" value="PROTEIN_KINASE_DOM"/>
    <property type="match status" value="1"/>
</dbReference>
<dbReference type="eggNOG" id="KOG0199">
    <property type="taxonomic scope" value="Eukaryota"/>
</dbReference>
<gene>
    <name evidence="11" type="ORF">PAL_GLEAN10010177</name>
</gene>
<dbReference type="InterPro" id="IPR008266">
    <property type="entry name" value="Tyr_kinase_AS"/>
</dbReference>
<feature type="binding site" evidence="9">
    <location>
        <position position="147"/>
    </location>
    <ligand>
        <name>ATP</name>
        <dbReference type="ChEBI" id="CHEBI:30616"/>
    </ligand>
</feature>
<keyword evidence="6 9" id="KW-0067">ATP-binding</keyword>
<evidence type="ECO:0000256" key="5">
    <source>
        <dbReference type="ARBA" id="ARBA00022777"/>
    </source>
</evidence>
<dbReference type="SMART" id="SM00219">
    <property type="entry name" value="TyrKc"/>
    <property type="match status" value="1"/>
</dbReference>
<dbReference type="PROSITE" id="PS00109">
    <property type="entry name" value="PROTEIN_KINASE_TYR"/>
    <property type="match status" value="1"/>
</dbReference>
<organism evidence="11 12">
    <name type="scientific">Pteropus alecto</name>
    <name type="common">Black flying fox</name>
    <dbReference type="NCBI Taxonomy" id="9402"/>
    <lineage>
        <taxon>Eukaryota</taxon>
        <taxon>Metazoa</taxon>
        <taxon>Chordata</taxon>
        <taxon>Craniata</taxon>
        <taxon>Vertebrata</taxon>
        <taxon>Euteleostomi</taxon>
        <taxon>Mammalia</taxon>
        <taxon>Eutheria</taxon>
        <taxon>Laurasiatheria</taxon>
        <taxon>Chiroptera</taxon>
        <taxon>Yinpterochiroptera</taxon>
        <taxon>Pteropodoidea</taxon>
        <taxon>Pteropodidae</taxon>
        <taxon>Pteropodinae</taxon>
        <taxon>Pteropus</taxon>
    </lineage>
</organism>
<dbReference type="InterPro" id="IPR001245">
    <property type="entry name" value="Ser-Thr/Tyr_kinase_cat_dom"/>
</dbReference>
<dbReference type="InterPro" id="IPR050198">
    <property type="entry name" value="Non-receptor_tyrosine_kinases"/>
</dbReference>
<dbReference type="InterPro" id="IPR055175">
    <property type="entry name" value="ACK/TNK-like_SAM"/>
</dbReference>
<dbReference type="InterPro" id="IPR020635">
    <property type="entry name" value="Tyr_kinase_cat_dom"/>
</dbReference>
<keyword evidence="7" id="KW-0829">Tyrosine-protein kinase</keyword>
<keyword evidence="2" id="KW-0728">SH3 domain</keyword>
<dbReference type="Gene3D" id="3.30.200.20">
    <property type="entry name" value="Phosphorylase Kinase, domain 1"/>
    <property type="match status" value="1"/>
</dbReference>
<evidence type="ECO:0000256" key="9">
    <source>
        <dbReference type="PROSITE-ProRule" id="PRU10141"/>
    </source>
</evidence>
<protein>
    <recommendedName>
        <fullName evidence="1">non-specific protein-tyrosine kinase</fullName>
        <ecNumber evidence="1">2.7.10.2</ecNumber>
    </recommendedName>
</protein>
<evidence type="ECO:0000256" key="4">
    <source>
        <dbReference type="ARBA" id="ARBA00022741"/>
    </source>
</evidence>
<keyword evidence="5 11" id="KW-0418">Kinase</keyword>
<dbReference type="GO" id="GO:0004715">
    <property type="term" value="F:non-membrane spanning protein tyrosine kinase activity"/>
    <property type="evidence" value="ECO:0007669"/>
    <property type="project" value="UniProtKB-EC"/>
</dbReference>
<dbReference type="GO" id="GO:0005524">
    <property type="term" value="F:ATP binding"/>
    <property type="evidence" value="ECO:0007669"/>
    <property type="project" value="UniProtKB-UniRule"/>
</dbReference>
<dbReference type="PROSITE" id="PS00107">
    <property type="entry name" value="PROTEIN_KINASE_ATP"/>
    <property type="match status" value="1"/>
</dbReference>
<dbReference type="FunFam" id="3.30.200.20:FF:000400">
    <property type="entry name" value="Tyrosine kinase non receptor 1"/>
    <property type="match status" value="1"/>
</dbReference>
<dbReference type="PRINTS" id="PR00109">
    <property type="entry name" value="TYRKINASE"/>
</dbReference>
<dbReference type="InterPro" id="IPR049587">
    <property type="entry name" value="TNK-like_SAM"/>
</dbReference>
<evidence type="ECO:0000256" key="7">
    <source>
        <dbReference type="ARBA" id="ARBA00023137"/>
    </source>
</evidence>
<dbReference type="CDD" id="cd09539">
    <property type="entry name" value="SAM_TNK-like"/>
    <property type="match status" value="1"/>
</dbReference>
<dbReference type="PANTHER" id="PTHR24418">
    <property type="entry name" value="TYROSINE-PROTEIN KINASE"/>
    <property type="match status" value="1"/>
</dbReference>
<dbReference type="EC" id="2.7.10.2" evidence="1"/>
<evidence type="ECO:0000256" key="1">
    <source>
        <dbReference type="ARBA" id="ARBA00011903"/>
    </source>
</evidence>
<dbReference type="Gene3D" id="1.10.510.10">
    <property type="entry name" value="Transferase(Phosphotransferase) domain 1"/>
    <property type="match status" value="1"/>
</dbReference>
<evidence type="ECO:0000256" key="2">
    <source>
        <dbReference type="ARBA" id="ARBA00022443"/>
    </source>
</evidence>
<comment type="catalytic activity">
    <reaction evidence="8">
        <text>L-threonyl-[protein] + ATP = O-phospho-L-threonyl-[protein] + ADP + H(+)</text>
        <dbReference type="Rhea" id="RHEA:46608"/>
        <dbReference type="Rhea" id="RHEA-COMP:11060"/>
        <dbReference type="Rhea" id="RHEA-COMP:11605"/>
        <dbReference type="ChEBI" id="CHEBI:15378"/>
        <dbReference type="ChEBI" id="CHEBI:30013"/>
        <dbReference type="ChEBI" id="CHEBI:30616"/>
        <dbReference type="ChEBI" id="CHEBI:61977"/>
        <dbReference type="ChEBI" id="CHEBI:456216"/>
        <dbReference type="EC" id="2.7.11.1"/>
    </reaction>
</comment>
<keyword evidence="11" id="KW-0675">Receptor</keyword>
<name>L5JZX3_PTEAL</name>
<evidence type="ECO:0000256" key="6">
    <source>
        <dbReference type="ARBA" id="ARBA00022840"/>
    </source>
</evidence>
<keyword evidence="4 9" id="KW-0547">Nucleotide-binding</keyword>
<dbReference type="EMBL" id="KB031076">
    <property type="protein sequence ID" value="ELK03803.1"/>
    <property type="molecule type" value="Genomic_DNA"/>
</dbReference>